<gene>
    <name evidence="1" type="ORF">BDR25DRAFT_275056</name>
</gene>
<comment type="caution">
    <text evidence="1">The sequence shown here is derived from an EMBL/GenBank/DDBJ whole genome shotgun (WGS) entry which is preliminary data.</text>
</comment>
<protein>
    <submittedName>
        <fullName evidence="1">Uncharacterized protein</fullName>
    </submittedName>
</protein>
<proteinExistence type="predicted"/>
<name>A0ACB6RH89_9PLEO</name>
<dbReference type="Proteomes" id="UP000799755">
    <property type="component" value="Unassembled WGS sequence"/>
</dbReference>
<accession>A0ACB6RH89</accession>
<dbReference type="EMBL" id="MU003492">
    <property type="protein sequence ID" value="KAF2477710.1"/>
    <property type="molecule type" value="Genomic_DNA"/>
</dbReference>
<evidence type="ECO:0000313" key="1">
    <source>
        <dbReference type="EMBL" id="KAF2477710.1"/>
    </source>
</evidence>
<evidence type="ECO:0000313" key="2">
    <source>
        <dbReference type="Proteomes" id="UP000799755"/>
    </source>
</evidence>
<reference evidence="1" key="1">
    <citation type="journal article" date="2020" name="Stud. Mycol.">
        <title>101 Dothideomycetes genomes: a test case for predicting lifestyles and emergence of pathogens.</title>
        <authorList>
            <person name="Haridas S."/>
            <person name="Albert R."/>
            <person name="Binder M."/>
            <person name="Bloem J."/>
            <person name="Labutti K."/>
            <person name="Salamov A."/>
            <person name="Andreopoulos B."/>
            <person name="Baker S."/>
            <person name="Barry K."/>
            <person name="Bills G."/>
            <person name="Bluhm B."/>
            <person name="Cannon C."/>
            <person name="Castanera R."/>
            <person name="Culley D."/>
            <person name="Daum C."/>
            <person name="Ezra D."/>
            <person name="Gonzalez J."/>
            <person name="Henrissat B."/>
            <person name="Kuo A."/>
            <person name="Liang C."/>
            <person name="Lipzen A."/>
            <person name="Lutzoni F."/>
            <person name="Magnuson J."/>
            <person name="Mondo S."/>
            <person name="Nolan M."/>
            <person name="Ohm R."/>
            <person name="Pangilinan J."/>
            <person name="Park H.-J."/>
            <person name="Ramirez L."/>
            <person name="Alfaro M."/>
            <person name="Sun H."/>
            <person name="Tritt A."/>
            <person name="Yoshinaga Y."/>
            <person name="Zwiers L.-H."/>
            <person name="Turgeon B."/>
            <person name="Goodwin S."/>
            <person name="Spatafora J."/>
            <person name="Crous P."/>
            <person name="Grigoriev I."/>
        </authorList>
    </citation>
    <scope>NUCLEOTIDE SEQUENCE</scope>
    <source>
        <strain evidence="1">ATCC 200398</strain>
    </source>
</reference>
<keyword evidence="2" id="KW-1185">Reference proteome</keyword>
<organism evidence="1 2">
    <name type="scientific">Lindgomyces ingoldianus</name>
    <dbReference type="NCBI Taxonomy" id="673940"/>
    <lineage>
        <taxon>Eukaryota</taxon>
        <taxon>Fungi</taxon>
        <taxon>Dikarya</taxon>
        <taxon>Ascomycota</taxon>
        <taxon>Pezizomycotina</taxon>
        <taxon>Dothideomycetes</taxon>
        <taxon>Pleosporomycetidae</taxon>
        <taxon>Pleosporales</taxon>
        <taxon>Lindgomycetaceae</taxon>
        <taxon>Lindgomyces</taxon>
    </lineage>
</organism>
<sequence>MSDTSSSDSRTSNAELMREDERINETNINDINASTEPTQHNQNQCCKSKRQRLRDGWNRVRRSIASLAKPGLRRDMLSWSSVVIIGTSAVISLLYTIIFIAVPHSSYSATTHNFISNNPILTDGQPIDGLSRWLEDFSRSVIPIMCHSHNDYWRPYPLFSALATGCTGVEADVWLQDDGETLLVGHDRGSLRPEMTLEKMYLDPLFEILEHRNPGEVWENNTVYDRARGVFQTQPNMTLVLMIDVKTEPSATWKAVLKKLERFRHPTKRYLTRYENVFPAPGFVERQEIWPSALTVVGSGNMEGDTIVNLYTEIVPIDPVTGEGGHSYYYRYHDTFLDAPLGQLPDDNTFWRAPDGQSGGSSKMWYPGNSYYASVSFQQSIGNVRTGFSEKQRAKLRSQIRTAKKSGLLARYWDLPSWPISYRDYVWQTLTEEGVGMLSVDDLESAARRGWTKGYIRDVVWMICLSVYIFLCSLAALWFGYRTIRRWRNQPRQDIYLE</sequence>